<evidence type="ECO:0000259" key="7">
    <source>
        <dbReference type="Pfam" id="PF05140"/>
    </source>
</evidence>
<feature type="transmembrane region" description="Helical" evidence="6">
    <location>
        <begin position="129"/>
        <end position="151"/>
    </location>
</feature>
<evidence type="ECO:0000313" key="8">
    <source>
        <dbReference type="EMBL" id="MBB6455282.1"/>
    </source>
</evidence>
<protein>
    <submittedName>
        <fullName evidence="8">Cytochrome c biogenesis protein</fullName>
    </submittedName>
</protein>
<comment type="caution">
    <text evidence="8">The sequence shown here is derived from an EMBL/GenBank/DDBJ whole genome shotgun (WGS) entry which is preliminary data.</text>
</comment>
<comment type="subcellular location">
    <subcellularLocation>
        <location evidence="1">Membrane</location>
        <topology evidence="1">Multi-pass membrane protein</topology>
    </subcellularLocation>
</comment>
<dbReference type="RefSeq" id="WP_174497755.1">
    <property type="nucleotide sequence ID" value="NZ_CADDWK010000019.1"/>
</dbReference>
<keyword evidence="2 6" id="KW-0812">Transmembrane</keyword>
<keyword evidence="3" id="KW-0201">Cytochrome c-type biogenesis</keyword>
<proteinExistence type="predicted"/>
<feature type="transmembrane region" description="Helical" evidence="6">
    <location>
        <begin position="72"/>
        <end position="90"/>
    </location>
</feature>
<name>A0A841QAP8_9BACI</name>
<evidence type="ECO:0000256" key="6">
    <source>
        <dbReference type="SAM" id="Phobius"/>
    </source>
</evidence>
<evidence type="ECO:0000256" key="5">
    <source>
        <dbReference type="ARBA" id="ARBA00023136"/>
    </source>
</evidence>
<dbReference type="AlphaFoldDB" id="A0A841QAP8"/>
<dbReference type="InterPro" id="IPR007816">
    <property type="entry name" value="ResB-like_domain"/>
</dbReference>
<gene>
    <name evidence="8" type="ORF">HNQ94_003782</name>
</gene>
<keyword evidence="9" id="KW-1185">Reference proteome</keyword>
<dbReference type="PANTHER" id="PTHR31566:SF0">
    <property type="entry name" value="CYTOCHROME C BIOGENESIS PROTEIN CCS1, CHLOROPLASTIC"/>
    <property type="match status" value="1"/>
</dbReference>
<keyword evidence="5 6" id="KW-0472">Membrane</keyword>
<dbReference type="EMBL" id="JACHGH010000018">
    <property type="protein sequence ID" value="MBB6455282.1"/>
    <property type="molecule type" value="Genomic_DNA"/>
</dbReference>
<feature type="transmembrane region" description="Helical" evidence="6">
    <location>
        <begin position="220"/>
        <end position="242"/>
    </location>
</feature>
<dbReference type="Proteomes" id="UP000581688">
    <property type="component" value="Unassembled WGS sequence"/>
</dbReference>
<evidence type="ECO:0000313" key="9">
    <source>
        <dbReference type="Proteomes" id="UP000581688"/>
    </source>
</evidence>
<evidence type="ECO:0000256" key="4">
    <source>
        <dbReference type="ARBA" id="ARBA00022989"/>
    </source>
</evidence>
<organism evidence="8 9">
    <name type="scientific">Salirhabdus euzebyi</name>
    <dbReference type="NCBI Taxonomy" id="394506"/>
    <lineage>
        <taxon>Bacteria</taxon>
        <taxon>Bacillati</taxon>
        <taxon>Bacillota</taxon>
        <taxon>Bacilli</taxon>
        <taxon>Bacillales</taxon>
        <taxon>Bacillaceae</taxon>
        <taxon>Salirhabdus</taxon>
    </lineage>
</organism>
<feature type="transmembrane region" description="Helical" evidence="6">
    <location>
        <begin position="474"/>
        <end position="495"/>
    </location>
</feature>
<dbReference type="Pfam" id="PF05140">
    <property type="entry name" value="ResB"/>
    <property type="match status" value="1"/>
</dbReference>
<keyword evidence="4 6" id="KW-1133">Transmembrane helix</keyword>
<evidence type="ECO:0000256" key="1">
    <source>
        <dbReference type="ARBA" id="ARBA00004141"/>
    </source>
</evidence>
<evidence type="ECO:0000256" key="3">
    <source>
        <dbReference type="ARBA" id="ARBA00022748"/>
    </source>
</evidence>
<reference evidence="8 9" key="1">
    <citation type="submission" date="2020-08" db="EMBL/GenBank/DDBJ databases">
        <title>Genomic Encyclopedia of Type Strains, Phase IV (KMG-IV): sequencing the most valuable type-strain genomes for metagenomic binning, comparative biology and taxonomic classification.</title>
        <authorList>
            <person name="Goeker M."/>
        </authorList>
    </citation>
    <scope>NUCLEOTIDE SEQUENCE [LARGE SCALE GENOMIC DNA]</scope>
    <source>
        <strain evidence="8 9">DSM 19612</strain>
    </source>
</reference>
<dbReference type="InterPro" id="IPR023494">
    <property type="entry name" value="Cyt_c_bgen_Ccs1/CcsB/ResB"/>
</dbReference>
<dbReference type="GO" id="GO:0016020">
    <property type="term" value="C:membrane"/>
    <property type="evidence" value="ECO:0007669"/>
    <property type="project" value="UniProtKB-SubCell"/>
</dbReference>
<sequence>MQRIKCECGHVNPEGTVLCEACGKPIEQNQHIDGNENKKLLNMRYEGSARRSKTYNKSIVDKIWNFFSSVKVGVWLIILTLIASAVGTIFPQEMYIPPGVNPAEHYKDSYGLFGQIYYQLGFHNLFSSWWYMILVASIGVSLVICSIDRVVPLYRALKKQRAKRHDVFIQRQRLFGETKNATSEDIQKLVEQLKKKNYKVTEDNGHYLAEKGRFSRWGPYVNHIGLIIILLAAMLRSLPFMYVEDYVWVREGETKVIPQTEQQYYIKNEDFIFEVYDENDERFAEAIKRNGEMVPSNFQTNAVIYKVDGDTIPGQDPELTEVKSGEIIVNKPLKIEDIDISLYQASYQLNEFQSMSFKLHVKDDAEENAIGEFTFDMQNPQSEYDLGNGYKAVVDEYYPEFYMENGIPASKSKYPRDPAFIFFVYGPDIEKYEVNFLAIGANLNPSEDNKYKLSLTGLDMRDVTGLTVKRDHTLPYFAVGAIIFMIGVVQGMYWYHRRIWIHPTKDGVWIAAHTNKNWFGIKKDLEKMLEENNIEMPKDQQQLE</sequence>
<dbReference type="GO" id="GO:0017004">
    <property type="term" value="P:cytochrome complex assembly"/>
    <property type="evidence" value="ECO:0007669"/>
    <property type="project" value="UniProtKB-KW"/>
</dbReference>
<evidence type="ECO:0000256" key="2">
    <source>
        <dbReference type="ARBA" id="ARBA00022692"/>
    </source>
</evidence>
<dbReference type="PANTHER" id="PTHR31566">
    <property type="entry name" value="CYTOCHROME C BIOGENESIS PROTEIN CCS1, CHLOROPLASTIC"/>
    <property type="match status" value="1"/>
</dbReference>
<feature type="domain" description="ResB-like" evidence="7">
    <location>
        <begin position="70"/>
        <end position="525"/>
    </location>
</feature>
<accession>A0A841QAP8</accession>